<dbReference type="InParanoid" id="A0A1X7TGD1"/>
<protein>
    <recommendedName>
        <fullName evidence="3">Death domain-containing protein</fullName>
    </recommendedName>
</protein>
<dbReference type="Proteomes" id="UP000007879">
    <property type="component" value="Unassembled WGS sequence"/>
</dbReference>
<reference evidence="2" key="1">
    <citation type="journal article" date="2010" name="Nature">
        <title>The Amphimedon queenslandica genome and the evolution of animal complexity.</title>
        <authorList>
            <person name="Srivastava M."/>
            <person name="Simakov O."/>
            <person name="Chapman J."/>
            <person name="Fahey B."/>
            <person name="Gauthier M.E."/>
            <person name="Mitros T."/>
            <person name="Richards G.S."/>
            <person name="Conaco C."/>
            <person name="Dacre M."/>
            <person name="Hellsten U."/>
            <person name="Larroux C."/>
            <person name="Putnam N.H."/>
            <person name="Stanke M."/>
            <person name="Adamska M."/>
            <person name="Darling A."/>
            <person name="Degnan S.M."/>
            <person name="Oakley T.H."/>
            <person name="Plachetzki D.C."/>
            <person name="Zhai Y."/>
            <person name="Adamski M."/>
            <person name="Calcino A."/>
            <person name="Cummins S.F."/>
            <person name="Goodstein D.M."/>
            <person name="Harris C."/>
            <person name="Jackson D.J."/>
            <person name="Leys S.P."/>
            <person name="Shu S."/>
            <person name="Woodcroft B.J."/>
            <person name="Vervoort M."/>
            <person name="Kosik K.S."/>
            <person name="Manning G."/>
            <person name="Degnan B.M."/>
            <person name="Rokhsar D.S."/>
        </authorList>
    </citation>
    <scope>NUCLEOTIDE SEQUENCE [LARGE SCALE GENOMIC DNA]</scope>
</reference>
<organism evidence="1">
    <name type="scientific">Amphimedon queenslandica</name>
    <name type="common">Sponge</name>
    <dbReference type="NCBI Taxonomy" id="400682"/>
    <lineage>
        <taxon>Eukaryota</taxon>
        <taxon>Metazoa</taxon>
        <taxon>Porifera</taxon>
        <taxon>Demospongiae</taxon>
        <taxon>Heteroscleromorpha</taxon>
        <taxon>Haplosclerida</taxon>
        <taxon>Niphatidae</taxon>
        <taxon>Amphimedon</taxon>
    </lineage>
</organism>
<name>A0A1X7TGD1_AMPQE</name>
<dbReference type="EnsemblMetazoa" id="Aqu2.1.13727_001">
    <property type="protein sequence ID" value="Aqu2.1.13727_001"/>
    <property type="gene ID" value="Aqu2.1.13727"/>
</dbReference>
<evidence type="ECO:0000313" key="1">
    <source>
        <dbReference type="EnsemblMetazoa" id="Aqu2.1.13727_001"/>
    </source>
</evidence>
<dbReference type="AlphaFoldDB" id="A0A1X7TGD1"/>
<accession>A0A1X7TGD1</accession>
<reference evidence="1" key="2">
    <citation type="submission" date="2017-05" db="UniProtKB">
        <authorList>
            <consortium name="EnsemblMetazoa"/>
        </authorList>
    </citation>
    <scope>IDENTIFICATION</scope>
</reference>
<keyword evidence="2" id="KW-1185">Reference proteome</keyword>
<proteinExistence type="predicted"/>
<sequence length="748" mass="85424">MDPTGIQSELVVGLGMDELPNKSNNTSVNESAEHCQLSNRSYDLKELLSLIKESTSTVKVNPILLSCSGLSKGRAIAAEHLAIRGDSKAEGATDQFLAESNFEPVLFSAFKELFTSQRVIPDFNNATLSTATCIFDSPDLNEHLHFIYKLLSNKGLTGRSSINIINIWSFAINRIIRHFLASMQGHLYNHYMWLFLDLEDDIDNLDKPPEFAELMSWRPRLHYLLRSCKISEDKEKERRRVCTIYAKHSGTIANEKLQEKVQILEDRIQPVAKRIGVSGLLQEKIEKIHSEDSNDNSLSQYFHQRFQLIVNEKKYDEIPISWVFLRSLFHRYERKITIPREELQIMAKECGMDDKSLKGFCKFYTSFGSIFDLSLIDPNYQHVILKPVSFLKALDCLFDPSSENLEKYPIMRFGVIPEVVCTKQFDGHMDSFMSALVALNLAVRVHKIQLELQSHATNKHFYYIPLSRENNATEVDQKSIHVLTSIDTPHIFKQATFTKYFLDRRPQAKLVPTEYRNQTIIKDTTTGTTVTLTSHSPATKLHLDKPNHEVCSCIVQVYNDIAKEAIKNNAKIVVNYKFIKICARTNLPSVQLIPSSDYHILPNDNPDDRLCSDCNDANTEADVKLLQAWNKALQEYPIERLCWSSGDLKPSDIAEVAERLALVSSVSTDDIAIAFEIEINGPVGEDQRATMIAYILFSWHMSNRDIQEPRRNLARKIFALESCCEAEEGRIDLKRIAKDLDVELHELL</sequence>
<evidence type="ECO:0008006" key="3">
    <source>
        <dbReference type="Google" id="ProtNLM"/>
    </source>
</evidence>
<dbReference type="KEGG" id="aqu:109587961"/>
<dbReference type="EnsemblMetazoa" id="XM_020004168.1">
    <property type="protein sequence ID" value="XP_019859727.1"/>
    <property type="gene ID" value="LOC109587961"/>
</dbReference>
<gene>
    <name evidence="1" type="primary">109587961</name>
</gene>
<evidence type="ECO:0000313" key="2">
    <source>
        <dbReference type="Proteomes" id="UP000007879"/>
    </source>
</evidence>